<comment type="similarity">
    <text evidence="1 2">Belongs to the RNase T2 family.</text>
</comment>
<evidence type="ECO:0000256" key="1">
    <source>
        <dbReference type="ARBA" id="ARBA00007469"/>
    </source>
</evidence>
<evidence type="ECO:0000313" key="5">
    <source>
        <dbReference type="Proteomes" id="UP000305888"/>
    </source>
</evidence>
<dbReference type="InterPro" id="IPR036430">
    <property type="entry name" value="RNase_T2-like_sf"/>
</dbReference>
<dbReference type="EMBL" id="CP040818">
    <property type="protein sequence ID" value="QDL91766.1"/>
    <property type="molecule type" value="Genomic_DNA"/>
</dbReference>
<protein>
    <submittedName>
        <fullName evidence="4">Ribonuclease T</fullName>
    </submittedName>
</protein>
<dbReference type="RefSeq" id="WP_138572182.1">
    <property type="nucleotide sequence ID" value="NZ_CP040818.1"/>
</dbReference>
<keyword evidence="3" id="KW-0732">Signal</keyword>
<dbReference type="GO" id="GO:0003723">
    <property type="term" value="F:RNA binding"/>
    <property type="evidence" value="ECO:0007669"/>
    <property type="project" value="InterPro"/>
</dbReference>
<gene>
    <name evidence="4" type="ORF">FDP22_08225</name>
</gene>
<dbReference type="InterPro" id="IPR033130">
    <property type="entry name" value="RNase_T2_His_AS_2"/>
</dbReference>
<accession>A0A5B8FSL8</accession>
<name>A0A5B8FSL8_9RHOB</name>
<dbReference type="GO" id="GO:0033897">
    <property type="term" value="F:ribonuclease T2 activity"/>
    <property type="evidence" value="ECO:0007669"/>
    <property type="project" value="InterPro"/>
</dbReference>
<dbReference type="Pfam" id="PF00445">
    <property type="entry name" value="Ribonuclease_T2"/>
    <property type="match status" value="1"/>
</dbReference>
<sequence>MRLSRRWGSLALALAVLLPGLPGDPSAARADTPGQFDYYVLALSWSPGWCAQEGKRRGAPDCAPGAGRGLTLHGLWPQFERGWPKDCPAGARDATRAETAAMADIMGSAGLAWHEWKTHGRCTGLTPQAYFELSRRAYAAVSRPEALRAAGGAQMSPRAVEAAVLAANPGFGPDGVTVLCRDGRLTELRLCMTRALEPRICAPDTRRDCSRSLIAIEPVH</sequence>
<proteinExistence type="inferred from homology"/>
<dbReference type="OrthoDB" id="4720638at2"/>
<keyword evidence="5" id="KW-1185">Reference proteome</keyword>
<dbReference type="Proteomes" id="UP000305888">
    <property type="component" value="Chromosome"/>
</dbReference>
<feature type="chain" id="PRO_5022893773" evidence="3">
    <location>
        <begin position="28"/>
        <end position="220"/>
    </location>
</feature>
<dbReference type="KEGG" id="ppru:FDP22_08225"/>
<dbReference type="InterPro" id="IPR001568">
    <property type="entry name" value="RNase_T2-like"/>
</dbReference>
<evidence type="ECO:0000256" key="3">
    <source>
        <dbReference type="SAM" id="SignalP"/>
    </source>
</evidence>
<organism evidence="4 5">
    <name type="scientific">Paroceanicella profunda</name>
    <dbReference type="NCBI Taxonomy" id="2579971"/>
    <lineage>
        <taxon>Bacteria</taxon>
        <taxon>Pseudomonadati</taxon>
        <taxon>Pseudomonadota</taxon>
        <taxon>Alphaproteobacteria</taxon>
        <taxon>Rhodobacterales</taxon>
        <taxon>Paracoccaceae</taxon>
        <taxon>Paroceanicella</taxon>
    </lineage>
</organism>
<dbReference type="SUPFAM" id="SSF55895">
    <property type="entry name" value="Ribonuclease Rh-like"/>
    <property type="match status" value="1"/>
</dbReference>
<dbReference type="PANTHER" id="PTHR11240:SF22">
    <property type="entry name" value="RIBONUCLEASE T2"/>
    <property type="match status" value="1"/>
</dbReference>
<dbReference type="CDD" id="cd01062">
    <property type="entry name" value="RNase_T2_prok"/>
    <property type="match status" value="1"/>
</dbReference>
<dbReference type="InterPro" id="IPR039378">
    <property type="entry name" value="RNase_T2_prok"/>
</dbReference>
<dbReference type="GO" id="GO:0006401">
    <property type="term" value="P:RNA catabolic process"/>
    <property type="evidence" value="ECO:0007669"/>
    <property type="project" value="TreeGrafter"/>
</dbReference>
<dbReference type="InterPro" id="IPR018188">
    <property type="entry name" value="RNase_T2_His_AS_1"/>
</dbReference>
<dbReference type="Gene3D" id="3.90.730.10">
    <property type="entry name" value="Ribonuclease T2-like"/>
    <property type="match status" value="1"/>
</dbReference>
<dbReference type="PROSITE" id="PS00531">
    <property type="entry name" value="RNASE_T2_2"/>
    <property type="match status" value="1"/>
</dbReference>
<evidence type="ECO:0000313" key="4">
    <source>
        <dbReference type="EMBL" id="QDL91766.1"/>
    </source>
</evidence>
<reference evidence="4 5" key="1">
    <citation type="submission" date="2019-06" db="EMBL/GenBank/DDBJ databases">
        <title>Genome sequence of Rhodobacteraceae bacterium D4M1.</title>
        <authorList>
            <person name="Cao J."/>
        </authorList>
    </citation>
    <scope>NUCLEOTIDE SEQUENCE [LARGE SCALE GENOMIC DNA]</scope>
    <source>
        <strain evidence="4 5">D4M1</strain>
    </source>
</reference>
<dbReference type="AlphaFoldDB" id="A0A5B8FSL8"/>
<dbReference type="PANTHER" id="PTHR11240">
    <property type="entry name" value="RIBONUCLEASE T2"/>
    <property type="match status" value="1"/>
</dbReference>
<feature type="signal peptide" evidence="3">
    <location>
        <begin position="1"/>
        <end position="27"/>
    </location>
</feature>
<evidence type="ECO:0000256" key="2">
    <source>
        <dbReference type="RuleBase" id="RU004328"/>
    </source>
</evidence>
<dbReference type="PROSITE" id="PS00530">
    <property type="entry name" value="RNASE_T2_1"/>
    <property type="match status" value="1"/>
</dbReference>